<sequence>MNALFSILNTLLSLVMRWQRTEQSEKQQQEYDELQEKPSNWFSKHFKRRVRSANADKTTKTNIADDSKN</sequence>
<comment type="caution">
    <text evidence="2">The sequence shown here is derived from an EMBL/GenBank/DDBJ whole genome shotgun (WGS) entry which is preliminary data.</text>
</comment>
<dbReference type="RefSeq" id="WP_069314391.1">
    <property type="nucleotide sequence ID" value="NZ_MDTU01000006.1"/>
</dbReference>
<evidence type="ECO:0000313" key="3">
    <source>
        <dbReference type="Proteomes" id="UP000094329"/>
    </source>
</evidence>
<organism evidence="2 3">
    <name type="scientific">Piscirickettsia litoralis</name>
    <dbReference type="NCBI Taxonomy" id="1891921"/>
    <lineage>
        <taxon>Bacteria</taxon>
        <taxon>Pseudomonadati</taxon>
        <taxon>Pseudomonadota</taxon>
        <taxon>Gammaproteobacteria</taxon>
        <taxon>Thiotrichales</taxon>
        <taxon>Piscirickettsiaceae</taxon>
        <taxon>Piscirickettsia</taxon>
    </lineage>
</organism>
<accession>A0ABX2ZY14</accession>
<proteinExistence type="predicted"/>
<protein>
    <submittedName>
        <fullName evidence="2">Uncharacterized protein</fullName>
    </submittedName>
</protein>
<dbReference type="Proteomes" id="UP000094329">
    <property type="component" value="Unassembled WGS sequence"/>
</dbReference>
<name>A0ABX2ZY14_9GAMM</name>
<feature type="region of interest" description="Disordered" evidence="1">
    <location>
        <begin position="46"/>
        <end position="69"/>
    </location>
</feature>
<keyword evidence="3" id="KW-1185">Reference proteome</keyword>
<feature type="compositionally biased region" description="Basic and acidic residues" evidence="1">
    <location>
        <begin position="57"/>
        <end position="69"/>
    </location>
</feature>
<dbReference type="EMBL" id="MDTU01000006">
    <property type="protein sequence ID" value="ODN41118.1"/>
    <property type="molecule type" value="Genomic_DNA"/>
</dbReference>
<evidence type="ECO:0000313" key="2">
    <source>
        <dbReference type="EMBL" id="ODN41118.1"/>
    </source>
</evidence>
<gene>
    <name evidence="2" type="ORF">BGC07_17745</name>
</gene>
<evidence type="ECO:0000256" key="1">
    <source>
        <dbReference type="SAM" id="MobiDB-lite"/>
    </source>
</evidence>
<reference evidence="2 3" key="1">
    <citation type="submission" date="2016-08" db="EMBL/GenBank/DDBJ databases">
        <title>Draft genome sequence of Candidatus Piscirickettsia litoralis, from seawater.</title>
        <authorList>
            <person name="Wan X."/>
            <person name="Lee A.J."/>
            <person name="Hou S."/>
            <person name="Donachie S.P."/>
        </authorList>
    </citation>
    <scope>NUCLEOTIDE SEQUENCE [LARGE SCALE GENOMIC DNA]</scope>
    <source>
        <strain evidence="2 3">Y2</strain>
    </source>
</reference>